<feature type="domain" description="PNPLA" evidence="5">
    <location>
        <begin position="22"/>
        <end position="290"/>
    </location>
</feature>
<evidence type="ECO:0000313" key="6">
    <source>
        <dbReference type="EMBL" id="MCP2261902.1"/>
    </source>
</evidence>
<evidence type="ECO:0000259" key="5">
    <source>
        <dbReference type="PROSITE" id="PS51635"/>
    </source>
</evidence>
<dbReference type="NCBIfam" id="TIGR03607">
    <property type="entry name" value="patatin-like protein"/>
    <property type="match status" value="1"/>
</dbReference>
<feature type="transmembrane region" description="Helical" evidence="4">
    <location>
        <begin position="1063"/>
        <end position="1093"/>
    </location>
</feature>
<keyword evidence="4" id="KW-0812">Transmembrane</keyword>
<keyword evidence="4" id="KW-0472">Membrane</keyword>
<dbReference type="SUPFAM" id="SSF52151">
    <property type="entry name" value="FabD/lysophospholipase-like"/>
    <property type="match status" value="1"/>
</dbReference>
<keyword evidence="7" id="KW-1185">Reference proteome</keyword>
<dbReference type="InterPro" id="IPR002641">
    <property type="entry name" value="PNPLA_dom"/>
</dbReference>
<keyword evidence="2" id="KW-0442">Lipid degradation</keyword>
<feature type="transmembrane region" description="Helical" evidence="4">
    <location>
        <begin position="1025"/>
        <end position="1043"/>
    </location>
</feature>
<evidence type="ECO:0000256" key="3">
    <source>
        <dbReference type="SAM" id="MobiDB-lite"/>
    </source>
</evidence>
<proteinExistence type="predicted"/>
<evidence type="ECO:0000313" key="7">
    <source>
        <dbReference type="Proteomes" id="UP001205311"/>
    </source>
</evidence>
<dbReference type="InterPro" id="IPR016035">
    <property type="entry name" value="Acyl_Trfase/lysoPLipase"/>
</dbReference>
<name>A0ABT1I295_STRSD</name>
<feature type="short sequence motif" description="DGA/G" evidence="2">
    <location>
        <begin position="277"/>
        <end position="279"/>
    </location>
</feature>
<feature type="active site" description="Nucleophile" evidence="2">
    <location>
        <position position="77"/>
    </location>
</feature>
<keyword evidence="1 2" id="KW-0443">Lipid metabolism</keyword>
<feature type="region of interest" description="Disordered" evidence="3">
    <location>
        <begin position="588"/>
        <end position="613"/>
    </location>
</feature>
<sequence length="1168" mass="125559">MDPFRPHPAHAGWNRQELRLALAMRGGVSLAVWIGGAVAEIDRLRSATSQRLDHPWAALARLAGYDSVSVDVLTGASAGGLNGTLLAASLVYGFPFSDTRDVWVRLADLEAMCRPIPGLVSSRPFRLLPRSQSVLEGDGYFQARLAAELGRLTDGGPRRPAADRLDLLLTATLVDAVPVLYRDDRLGAIHESRRGAWFRFRHRGAPGDPLSHFAPWKDAGPTLGRLALAGRSTSSFPLAFEPATVFSRPDPPADKPDMSGVFSETAPPGAGPFGVIDGGVLDNIPVGAAIQAVAAAPAEGPTERWLLYLNPDPSVGETGGTPRTPLTLPALPTVLRAVTTRFTQESLLADIAELEAHNREVRWAELRAVSLHAPLAAAAPEDRVARLAELVDQVRREHARVVAGTTAEHLFRVLTEPHQRQSGLLSGFPQGDALAGWAPAARASLPGLLDTRLCERAETGERVFDGLSAADAAVGLCVAWARELERWARGPGLTAVSAVKADLYRLRQVINLLEENVERSWLDAAFARPVTDPARLPEWVDAALAEDERRQHALGADVRPALDEVLAGGAADFQKRLVRLADALRREPTDAPDRAAHPANESSVDSAGSADGTTTTDAARLVWAALHRLVDRLAEAAPPRESDDPLVTHEIDPSRRPELVGHVMLERAEPSRRPEVLAGLVILTVPLRVGQVPNGRIAFLRVASDADTALPFRALRAGVDRLTPETKLCGVDLGNFAAFCSGAWRANDWMWGRLDAVSSLVALLTDPDRLRRFHSGRSVDDLFAEVAAIATSPPTRDELSPADAGRVDAEAWRAFLTERWNERAEAVRAELTDLLAASDPAHSSAHRLTALRAALVERLHWGVAATEVPFVSALTCGRGNDTADTGATDDTGDAVPPPQPAPPSPAHLVEEVERYDVGRQRLRDLGEDRVTRMAMRVGLVAYRALRPRSARPAALAVRTAMTVLRPVWLAVLFALGAPERLVFTVGLSLSTWLCTQWSDVDGGRGWARLPLVYAMGETRWDVPRTLLAVGALLCAVVALPMTWSRLGQRPPAHCPRRPVVFPLLALVCVVGGFVAALCGVTLGPLAVTLAGMLATRVGVFWMRPVARFMTTLLAGVCYLGGAMVFAAWALPISWWLVAATAAIWYAVAALTAVVDVLPDVPARHPADT</sequence>
<dbReference type="PROSITE" id="PS51635">
    <property type="entry name" value="PNPLA"/>
    <property type="match status" value="1"/>
</dbReference>
<evidence type="ECO:0000256" key="2">
    <source>
        <dbReference type="PROSITE-ProRule" id="PRU01161"/>
    </source>
</evidence>
<gene>
    <name evidence="6" type="ORF">LX15_005629</name>
</gene>
<feature type="compositionally biased region" description="Pro residues" evidence="3">
    <location>
        <begin position="895"/>
        <end position="905"/>
    </location>
</feature>
<comment type="caution">
    <text evidence="2">Lacks conserved residue(s) required for the propagation of feature annotation.</text>
</comment>
<comment type="caution">
    <text evidence="6">The sequence shown here is derived from an EMBL/GenBank/DDBJ whole genome shotgun (WGS) entry which is preliminary data.</text>
</comment>
<dbReference type="InterPro" id="IPR019894">
    <property type="entry name" value="Patatin-related_protein"/>
</dbReference>
<dbReference type="Pfam" id="PF01734">
    <property type="entry name" value="Patatin"/>
    <property type="match status" value="1"/>
</dbReference>
<feature type="region of interest" description="Disordered" evidence="3">
    <location>
        <begin position="881"/>
        <end position="906"/>
    </location>
</feature>
<feature type="short sequence motif" description="GXSXG" evidence="2">
    <location>
        <begin position="75"/>
        <end position="79"/>
    </location>
</feature>
<dbReference type="InterPro" id="IPR024282">
    <property type="entry name" value="DUF3376"/>
</dbReference>
<feature type="active site" description="Proton acceptor" evidence="2">
    <location>
        <position position="277"/>
    </location>
</feature>
<feature type="transmembrane region" description="Helical" evidence="4">
    <location>
        <begin position="1134"/>
        <end position="1154"/>
    </location>
</feature>
<dbReference type="RefSeq" id="WP_253673343.1">
    <property type="nucleotide sequence ID" value="NZ_JAMTCP010000051.1"/>
</dbReference>
<protein>
    <submittedName>
        <fullName evidence="6">Patatin-related protein</fullName>
    </submittedName>
</protein>
<dbReference type="Proteomes" id="UP001205311">
    <property type="component" value="Unassembled WGS sequence"/>
</dbReference>
<dbReference type="Gene3D" id="3.40.1090.10">
    <property type="entry name" value="Cytosolic phospholipase A2 catalytic domain"/>
    <property type="match status" value="1"/>
</dbReference>
<dbReference type="EMBL" id="JAMTCP010000051">
    <property type="protein sequence ID" value="MCP2261902.1"/>
    <property type="molecule type" value="Genomic_DNA"/>
</dbReference>
<keyword evidence="4" id="KW-1133">Transmembrane helix</keyword>
<evidence type="ECO:0000256" key="4">
    <source>
        <dbReference type="SAM" id="Phobius"/>
    </source>
</evidence>
<organism evidence="6 7">
    <name type="scientific">Streptoalloteichus tenebrarius (strain ATCC 17920 / DSM 40477 / JCM 4838 / CBS 697.72 / NBRC 16177 / NCIMB 11028 / NRRL B-12390 / A12253. 1 / ISP 5477)</name>
    <name type="common">Streptomyces tenebrarius</name>
    <dbReference type="NCBI Taxonomy" id="1933"/>
    <lineage>
        <taxon>Bacteria</taxon>
        <taxon>Bacillati</taxon>
        <taxon>Actinomycetota</taxon>
        <taxon>Actinomycetes</taxon>
        <taxon>Pseudonocardiales</taxon>
        <taxon>Pseudonocardiaceae</taxon>
        <taxon>Streptoalloteichus</taxon>
    </lineage>
</organism>
<keyword evidence="2" id="KW-0378">Hydrolase</keyword>
<dbReference type="Pfam" id="PF11856">
    <property type="entry name" value="DUF3376"/>
    <property type="match status" value="1"/>
</dbReference>
<accession>A0ABT1I295</accession>
<reference evidence="6 7" key="1">
    <citation type="submission" date="2022-06" db="EMBL/GenBank/DDBJ databases">
        <title>Genomic Encyclopedia of Archaeal and Bacterial Type Strains, Phase II (KMG-II): from individual species to whole genera.</title>
        <authorList>
            <person name="Goeker M."/>
        </authorList>
    </citation>
    <scope>NUCLEOTIDE SEQUENCE [LARGE SCALE GENOMIC DNA]</scope>
    <source>
        <strain evidence="6 7">DSM 40477</strain>
    </source>
</reference>
<evidence type="ECO:0000256" key="1">
    <source>
        <dbReference type="ARBA" id="ARBA00023098"/>
    </source>
</evidence>
<feature type="transmembrane region" description="Helical" evidence="4">
    <location>
        <begin position="1105"/>
        <end position="1128"/>
    </location>
</feature>